<dbReference type="SUPFAM" id="SSF54593">
    <property type="entry name" value="Glyoxalase/Bleomycin resistance protein/Dihydroxybiphenyl dioxygenase"/>
    <property type="match status" value="1"/>
</dbReference>
<keyword evidence="3" id="KW-1185">Reference proteome</keyword>
<proteinExistence type="predicted"/>
<organism evidence="2 3">
    <name type="scientific">Seinonella peptonophila</name>
    <dbReference type="NCBI Taxonomy" id="112248"/>
    <lineage>
        <taxon>Bacteria</taxon>
        <taxon>Bacillati</taxon>
        <taxon>Bacillota</taxon>
        <taxon>Bacilli</taxon>
        <taxon>Bacillales</taxon>
        <taxon>Thermoactinomycetaceae</taxon>
        <taxon>Seinonella</taxon>
    </lineage>
</organism>
<dbReference type="InterPro" id="IPR051332">
    <property type="entry name" value="Fosfomycin_Res_Enzymes"/>
</dbReference>
<dbReference type="OrthoDB" id="1270449at2"/>
<dbReference type="STRING" id="112248.SAMN05444392_1182"/>
<dbReference type="PROSITE" id="PS51819">
    <property type="entry name" value="VOC"/>
    <property type="match status" value="1"/>
</dbReference>
<evidence type="ECO:0000313" key="3">
    <source>
        <dbReference type="Proteomes" id="UP000184476"/>
    </source>
</evidence>
<dbReference type="PANTHER" id="PTHR36113">
    <property type="entry name" value="LYASE, PUTATIVE-RELATED-RELATED"/>
    <property type="match status" value="1"/>
</dbReference>
<dbReference type="Pfam" id="PF00903">
    <property type="entry name" value="Glyoxalase"/>
    <property type="match status" value="1"/>
</dbReference>
<accession>A0A1M5B3Z0</accession>
<feature type="domain" description="VOC" evidence="1">
    <location>
        <begin position="2"/>
        <end position="112"/>
    </location>
</feature>
<protein>
    <submittedName>
        <fullName evidence="2">Catechol 2,3-dioxygenase</fullName>
    </submittedName>
</protein>
<dbReference type="CDD" id="cd06587">
    <property type="entry name" value="VOC"/>
    <property type="match status" value="1"/>
</dbReference>
<dbReference type="EMBL" id="FQVL01000018">
    <property type="protein sequence ID" value="SHF37047.1"/>
    <property type="molecule type" value="Genomic_DNA"/>
</dbReference>
<dbReference type="AlphaFoldDB" id="A0A1M5B3Z0"/>
<name>A0A1M5B3Z0_9BACL</name>
<dbReference type="InterPro" id="IPR004360">
    <property type="entry name" value="Glyas_Fos-R_dOase_dom"/>
</dbReference>
<sequence length="112" mass="12655">MKLNHLNLTVTDVTAARKFLETYFDMTCEGSRGNNFAVMFDDNGFVLTLMSGKEVNYPKTFHIGFPQENEAKVNKINQRLKEDGFDVKPPVHSHGYTFYVKAPGGFTVEVVC</sequence>
<dbReference type="InterPro" id="IPR037523">
    <property type="entry name" value="VOC_core"/>
</dbReference>
<dbReference type="Gene3D" id="3.10.180.10">
    <property type="entry name" value="2,3-Dihydroxybiphenyl 1,2-Dioxygenase, domain 1"/>
    <property type="match status" value="1"/>
</dbReference>
<reference evidence="2 3" key="1">
    <citation type="submission" date="2016-11" db="EMBL/GenBank/DDBJ databases">
        <authorList>
            <person name="Jaros S."/>
            <person name="Januszkiewicz K."/>
            <person name="Wedrychowicz H."/>
        </authorList>
    </citation>
    <scope>NUCLEOTIDE SEQUENCE [LARGE SCALE GENOMIC DNA]</scope>
    <source>
        <strain evidence="2 3">DSM 44666</strain>
    </source>
</reference>
<keyword evidence="2" id="KW-0223">Dioxygenase</keyword>
<keyword evidence="2" id="KW-0560">Oxidoreductase</keyword>
<dbReference type="RefSeq" id="WP_073157967.1">
    <property type="nucleotide sequence ID" value="NZ_FQVL01000018.1"/>
</dbReference>
<dbReference type="PANTHER" id="PTHR36113:SF3">
    <property type="entry name" value="SLL5075 PROTEIN"/>
    <property type="match status" value="1"/>
</dbReference>
<dbReference type="InterPro" id="IPR029068">
    <property type="entry name" value="Glyas_Bleomycin-R_OHBP_Dase"/>
</dbReference>
<gene>
    <name evidence="2" type="ORF">SAMN05444392_1182</name>
</gene>
<evidence type="ECO:0000259" key="1">
    <source>
        <dbReference type="PROSITE" id="PS51819"/>
    </source>
</evidence>
<dbReference type="GO" id="GO:0051213">
    <property type="term" value="F:dioxygenase activity"/>
    <property type="evidence" value="ECO:0007669"/>
    <property type="project" value="UniProtKB-KW"/>
</dbReference>
<evidence type="ECO:0000313" key="2">
    <source>
        <dbReference type="EMBL" id="SHF37047.1"/>
    </source>
</evidence>
<dbReference type="Proteomes" id="UP000184476">
    <property type="component" value="Unassembled WGS sequence"/>
</dbReference>